<organism evidence="1 2">
    <name type="scientific">Paracoccus simplex</name>
    <dbReference type="NCBI Taxonomy" id="2086346"/>
    <lineage>
        <taxon>Bacteria</taxon>
        <taxon>Pseudomonadati</taxon>
        <taxon>Pseudomonadota</taxon>
        <taxon>Alphaproteobacteria</taxon>
        <taxon>Rhodobacterales</taxon>
        <taxon>Paracoccaceae</taxon>
        <taxon>Paracoccus</taxon>
    </lineage>
</organism>
<sequence>MPRAPPISGSAARSSGRATIADAAGRITRRHRDGEKRSSAVFSACGRYRYALTRQWGTGGRLAVVMLNPSTADQRRNDPTIARCEIRARDMGMGALRIVNLFAWRATFPHELRAAADPVGAGNDATIRRAALWADLVLCAWGADGKLQDRDRAVEAMLRSLGRPLLHLGLTKSGAPRHPLYRPRALAPVEWR</sequence>
<dbReference type="Proteomes" id="UP001595596">
    <property type="component" value="Unassembled WGS sequence"/>
</dbReference>
<gene>
    <name evidence="1" type="ORF">ACFOMP_18145</name>
</gene>
<evidence type="ECO:0000313" key="1">
    <source>
        <dbReference type="EMBL" id="MFC3571379.1"/>
    </source>
</evidence>
<protein>
    <submittedName>
        <fullName evidence="1">DUF1643 domain-containing protein</fullName>
    </submittedName>
</protein>
<comment type="caution">
    <text evidence="1">The sequence shown here is derived from an EMBL/GenBank/DDBJ whole genome shotgun (WGS) entry which is preliminary data.</text>
</comment>
<evidence type="ECO:0000313" key="2">
    <source>
        <dbReference type="Proteomes" id="UP001595596"/>
    </source>
</evidence>
<proteinExistence type="predicted"/>
<keyword evidence="2" id="KW-1185">Reference proteome</keyword>
<accession>A0ABV7S2Q3</accession>
<dbReference type="InterPro" id="IPR012441">
    <property type="entry name" value="DUF1643"/>
</dbReference>
<reference evidence="2" key="1">
    <citation type="journal article" date="2019" name="Int. J. Syst. Evol. Microbiol.">
        <title>The Global Catalogue of Microorganisms (GCM) 10K type strain sequencing project: providing services to taxonomists for standard genome sequencing and annotation.</title>
        <authorList>
            <consortium name="The Broad Institute Genomics Platform"/>
            <consortium name="The Broad Institute Genome Sequencing Center for Infectious Disease"/>
            <person name="Wu L."/>
            <person name="Ma J."/>
        </authorList>
    </citation>
    <scope>NUCLEOTIDE SEQUENCE [LARGE SCALE GENOMIC DNA]</scope>
    <source>
        <strain evidence="2">VKM B-3226</strain>
    </source>
</reference>
<name>A0ABV7S2Q3_9RHOB</name>
<dbReference type="RefSeq" id="WP_379033181.1">
    <property type="nucleotide sequence ID" value="NZ_JBHRXE010000057.1"/>
</dbReference>
<dbReference type="Pfam" id="PF07799">
    <property type="entry name" value="DUF1643"/>
    <property type="match status" value="1"/>
</dbReference>
<dbReference type="EMBL" id="JBHRXE010000057">
    <property type="protein sequence ID" value="MFC3571379.1"/>
    <property type="molecule type" value="Genomic_DNA"/>
</dbReference>